<gene>
    <name evidence="2" type="ORF">Glove_164g61</name>
</gene>
<accession>A0A397IR25</accession>
<evidence type="ECO:0000313" key="2">
    <source>
        <dbReference type="EMBL" id="RHZ78459.1"/>
    </source>
</evidence>
<keyword evidence="3" id="KW-1185">Reference proteome</keyword>
<name>A0A397IR25_9GLOM</name>
<dbReference type="EMBL" id="PQFF01000154">
    <property type="protein sequence ID" value="RHZ78459.1"/>
    <property type="molecule type" value="Genomic_DNA"/>
</dbReference>
<dbReference type="Proteomes" id="UP000266861">
    <property type="component" value="Unassembled WGS sequence"/>
</dbReference>
<protein>
    <submittedName>
        <fullName evidence="2">Uncharacterized protein</fullName>
    </submittedName>
</protein>
<reference evidence="2 3" key="1">
    <citation type="submission" date="2018-08" db="EMBL/GenBank/DDBJ databases">
        <title>Genome and evolution of the arbuscular mycorrhizal fungus Diversispora epigaea (formerly Glomus versiforme) and its bacterial endosymbionts.</title>
        <authorList>
            <person name="Sun X."/>
            <person name="Fei Z."/>
            <person name="Harrison M."/>
        </authorList>
    </citation>
    <scope>NUCLEOTIDE SEQUENCE [LARGE SCALE GENOMIC DNA]</scope>
    <source>
        <strain evidence="2 3">IT104</strain>
    </source>
</reference>
<evidence type="ECO:0000313" key="3">
    <source>
        <dbReference type="Proteomes" id="UP000266861"/>
    </source>
</evidence>
<dbReference type="AlphaFoldDB" id="A0A397IR25"/>
<feature type="region of interest" description="Disordered" evidence="1">
    <location>
        <begin position="49"/>
        <end position="71"/>
    </location>
</feature>
<organism evidence="2 3">
    <name type="scientific">Diversispora epigaea</name>
    <dbReference type="NCBI Taxonomy" id="1348612"/>
    <lineage>
        <taxon>Eukaryota</taxon>
        <taxon>Fungi</taxon>
        <taxon>Fungi incertae sedis</taxon>
        <taxon>Mucoromycota</taxon>
        <taxon>Glomeromycotina</taxon>
        <taxon>Glomeromycetes</taxon>
        <taxon>Diversisporales</taxon>
        <taxon>Diversisporaceae</taxon>
        <taxon>Diversispora</taxon>
    </lineage>
</organism>
<proteinExistence type="predicted"/>
<comment type="caution">
    <text evidence="2">The sequence shown here is derived from an EMBL/GenBank/DDBJ whole genome shotgun (WGS) entry which is preliminary data.</text>
</comment>
<evidence type="ECO:0000256" key="1">
    <source>
        <dbReference type="SAM" id="MobiDB-lite"/>
    </source>
</evidence>
<feature type="compositionally biased region" description="Polar residues" evidence="1">
    <location>
        <begin position="54"/>
        <end position="71"/>
    </location>
</feature>
<sequence>MGILNEFQYISAKVEIWKVYFKLKLSYVDKIKARRAIISLDPIKEKKEEVEMEPNNTMIEENNNHYSQPDN</sequence>